<evidence type="ECO:0000256" key="9">
    <source>
        <dbReference type="ARBA" id="ARBA00024867"/>
    </source>
</evidence>
<sequence length="917" mass="105036">MLYGKLEINQKSDQEGEQPMRKSDSVVKQQKASSHLSGLEIVLNQMVTIDRSRTMEELNRAIQGILEYIGEYTKAGRAYTFEFIEKQSIYRNTSEWCAEGVKPQMDNLQAVPFMEMPYWHRQFLRGEKVVIEDIEAAKDEMPLEYRLLKAQDIHTVIVFPMFHTDTLWGFIGLDDPILDESQSLINLLTVVGSHLGSAYDSCHKSNLLDEKQNALQASIDAFQREQRFLQVLCQDYISVFFADLKKDYLEILKVDPEANVLQVSASEKYMTLSYKEIIESYCRQFMMQEEARKLKKRLNAERLMRELKTRDRISFRFQSLPNGAGHEYFEAQITRMAIDEENFKVLIGFRFIDDIVREDREKQRVLSEALNETRINNEIISAISKIYFSIYRIDLEKDVYDEVVSINEVHKMTGVSGKASEKMVEICKAVVARDYQDRIMRFFDLSTLQERLKNTDTVTLEYMVPDGNWQLARFIAKNRNEQGVVTKVLYVTREVSDVMLRERNWFMAAEAANRENEAKTDFLSRMAHDIRTPLNAVLGFAYIAKAHIDEKSVVSENLDKLQSAGRYIQRLVDDVTDISQIESGHFHIEPAFFNVMTFFRDFQDIMGQMTADRKLHMTCRAHDILHPQIDADAIRLKQIYVNLVSNAVKYTPEGGMVHFELYEETSDSPGCVRLVSIVQDNGIGMTEDYMKKMYERFSRSVDTRINKVRGSGLGLAIVKELVDRMNGRIEVQSAVGVGTTFRVVFDFPFEEADSDMILQSPMESDLEMAGQSSTESDLTDCEGMHVLIAEDNELNYEVAHEILAMHGITSEQAENGKICVERFMEAPEGTYDAILMDMQMPVMNGLEATKMLRKMDQYHGNTIPIIAMTANVAKTDMDKCLAAGMTGHLAKPLDIHALIAALASVRKTGNAKMEKKD</sequence>
<feature type="compositionally biased region" description="Basic and acidic residues" evidence="11">
    <location>
        <begin position="8"/>
        <end position="25"/>
    </location>
</feature>
<feature type="modified residue" description="4-aspartylphosphate" evidence="10">
    <location>
        <position position="837"/>
    </location>
</feature>
<dbReference type="InterPro" id="IPR011006">
    <property type="entry name" value="CheY-like_superfamily"/>
</dbReference>
<dbReference type="Pfam" id="PF01590">
    <property type="entry name" value="GAF"/>
    <property type="match status" value="1"/>
</dbReference>
<evidence type="ECO:0000256" key="3">
    <source>
        <dbReference type="ARBA" id="ARBA00012438"/>
    </source>
</evidence>
<dbReference type="InterPro" id="IPR003018">
    <property type="entry name" value="GAF"/>
</dbReference>
<dbReference type="Gene3D" id="1.10.287.130">
    <property type="match status" value="1"/>
</dbReference>
<dbReference type="FunFam" id="3.30.565.10:FF:000006">
    <property type="entry name" value="Sensor histidine kinase WalK"/>
    <property type="match status" value="1"/>
</dbReference>
<dbReference type="Pfam" id="PF02518">
    <property type="entry name" value="HATPase_c"/>
    <property type="match status" value="1"/>
</dbReference>
<dbReference type="CDD" id="cd00075">
    <property type="entry name" value="HATPase"/>
    <property type="match status" value="1"/>
</dbReference>
<feature type="region of interest" description="Disordered" evidence="11">
    <location>
        <begin position="1"/>
        <end position="31"/>
    </location>
</feature>
<dbReference type="SMART" id="SM00388">
    <property type="entry name" value="HisKA"/>
    <property type="match status" value="1"/>
</dbReference>
<dbReference type="CDD" id="cd00082">
    <property type="entry name" value="HisKA"/>
    <property type="match status" value="1"/>
</dbReference>
<evidence type="ECO:0000256" key="7">
    <source>
        <dbReference type="ARBA" id="ARBA00022777"/>
    </source>
</evidence>
<evidence type="ECO:0000256" key="8">
    <source>
        <dbReference type="ARBA" id="ARBA00023012"/>
    </source>
</evidence>
<dbReference type="InterPro" id="IPR029016">
    <property type="entry name" value="GAF-like_dom_sf"/>
</dbReference>
<dbReference type="Proteomes" id="UP000261231">
    <property type="component" value="Unassembled WGS sequence"/>
</dbReference>
<evidence type="ECO:0000256" key="10">
    <source>
        <dbReference type="PROSITE-ProRule" id="PRU00169"/>
    </source>
</evidence>
<dbReference type="OrthoDB" id="9814390at2"/>
<dbReference type="PANTHER" id="PTHR45339:SF3">
    <property type="entry name" value="HISTIDINE KINASE"/>
    <property type="match status" value="1"/>
</dbReference>
<comment type="catalytic activity">
    <reaction evidence="1">
        <text>ATP + protein L-histidine = ADP + protein N-phospho-L-histidine.</text>
        <dbReference type="EC" id="2.7.13.3"/>
    </reaction>
</comment>
<gene>
    <name evidence="14" type="ORF">DW747_10755</name>
</gene>
<dbReference type="SUPFAM" id="SSF55874">
    <property type="entry name" value="ATPase domain of HSP90 chaperone/DNA topoisomerase II/histidine kinase"/>
    <property type="match status" value="1"/>
</dbReference>
<evidence type="ECO:0000313" key="15">
    <source>
        <dbReference type="Proteomes" id="UP000261231"/>
    </source>
</evidence>
<name>A0A3E2XKA9_9FIRM</name>
<dbReference type="GO" id="GO:0016020">
    <property type="term" value="C:membrane"/>
    <property type="evidence" value="ECO:0007669"/>
    <property type="project" value="UniProtKB-SubCell"/>
</dbReference>
<dbReference type="InterPro" id="IPR003661">
    <property type="entry name" value="HisK_dim/P_dom"/>
</dbReference>
<dbReference type="CDD" id="cd17546">
    <property type="entry name" value="REC_hyHK_CKI1_RcsC-like"/>
    <property type="match status" value="1"/>
</dbReference>
<dbReference type="InterPro" id="IPR005467">
    <property type="entry name" value="His_kinase_dom"/>
</dbReference>
<proteinExistence type="predicted"/>
<evidence type="ECO:0000259" key="12">
    <source>
        <dbReference type="PROSITE" id="PS50109"/>
    </source>
</evidence>
<dbReference type="AlphaFoldDB" id="A0A3E2XKA9"/>
<dbReference type="SMART" id="SM00387">
    <property type="entry name" value="HATPase_c"/>
    <property type="match status" value="1"/>
</dbReference>
<feature type="domain" description="Histidine kinase" evidence="12">
    <location>
        <begin position="525"/>
        <end position="749"/>
    </location>
</feature>
<dbReference type="Gene3D" id="3.30.565.10">
    <property type="entry name" value="Histidine kinase-like ATPase, C-terminal domain"/>
    <property type="match status" value="1"/>
</dbReference>
<dbReference type="Pfam" id="PF00512">
    <property type="entry name" value="HisKA"/>
    <property type="match status" value="1"/>
</dbReference>
<dbReference type="EMBL" id="QVFD01000010">
    <property type="protein sequence ID" value="RGC45826.1"/>
    <property type="molecule type" value="Genomic_DNA"/>
</dbReference>
<evidence type="ECO:0000256" key="6">
    <source>
        <dbReference type="ARBA" id="ARBA00022679"/>
    </source>
</evidence>
<keyword evidence="5 10" id="KW-0597">Phosphoprotein</keyword>
<keyword evidence="15" id="KW-1185">Reference proteome</keyword>
<evidence type="ECO:0000256" key="4">
    <source>
        <dbReference type="ARBA" id="ARBA00018672"/>
    </source>
</evidence>
<evidence type="ECO:0000256" key="2">
    <source>
        <dbReference type="ARBA" id="ARBA00004370"/>
    </source>
</evidence>
<feature type="domain" description="Response regulatory" evidence="13">
    <location>
        <begin position="785"/>
        <end position="906"/>
    </location>
</feature>
<evidence type="ECO:0000256" key="11">
    <source>
        <dbReference type="SAM" id="MobiDB-lite"/>
    </source>
</evidence>
<dbReference type="EC" id="2.7.13.3" evidence="3"/>
<organism evidence="14 15">
    <name type="scientific">Coprococcus catus</name>
    <dbReference type="NCBI Taxonomy" id="116085"/>
    <lineage>
        <taxon>Bacteria</taxon>
        <taxon>Bacillati</taxon>
        <taxon>Bacillota</taxon>
        <taxon>Clostridia</taxon>
        <taxon>Lachnospirales</taxon>
        <taxon>Lachnospiraceae</taxon>
        <taxon>Coprococcus</taxon>
    </lineage>
</organism>
<reference evidence="14 15" key="1">
    <citation type="submission" date="2018-08" db="EMBL/GenBank/DDBJ databases">
        <title>A genome reference for cultivated species of the human gut microbiota.</title>
        <authorList>
            <person name="Zou Y."/>
            <person name="Xue W."/>
            <person name="Luo G."/>
        </authorList>
    </citation>
    <scope>NUCLEOTIDE SEQUENCE [LARGE SCALE GENOMIC DNA]</scope>
    <source>
        <strain evidence="14 15">AM28-39</strain>
    </source>
</reference>
<dbReference type="SUPFAM" id="SSF47384">
    <property type="entry name" value="Homodimeric domain of signal transducing histidine kinase"/>
    <property type="match status" value="1"/>
</dbReference>
<evidence type="ECO:0000256" key="1">
    <source>
        <dbReference type="ARBA" id="ARBA00000085"/>
    </source>
</evidence>
<dbReference type="Gene3D" id="3.30.450.40">
    <property type="match status" value="1"/>
</dbReference>
<dbReference type="SUPFAM" id="SSF52172">
    <property type="entry name" value="CheY-like"/>
    <property type="match status" value="1"/>
</dbReference>
<accession>A0A3E2XKA9</accession>
<dbReference type="InterPro" id="IPR036890">
    <property type="entry name" value="HATPase_C_sf"/>
</dbReference>
<dbReference type="Gene3D" id="3.40.50.2300">
    <property type="match status" value="1"/>
</dbReference>
<dbReference type="SMART" id="SM00448">
    <property type="entry name" value="REC"/>
    <property type="match status" value="1"/>
</dbReference>
<keyword evidence="7" id="KW-0418">Kinase</keyword>
<dbReference type="InterPro" id="IPR001789">
    <property type="entry name" value="Sig_transdc_resp-reg_receiver"/>
</dbReference>
<keyword evidence="6" id="KW-0808">Transferase</keyword>
<comment type="subcellular location">
    <subcellularLocation>
        <location evidence="2">Membrane</location>
    </subcellularLocation>
</comment>
<dbReference type="SUPFAM" id="SSF55781">
    <property type="entry name" value="GAF domain-like"/>
    <property type="match status" value="1"/>
</dbReference>
<dbReference type="PROSITE" id="PS50109">
    <property type="entry name" value="HIS_KIN"/>
    <property type="match status" value="1"/>
</dbReference>
<evidence type="ECO:0000259" key="13">
    <source>
        <dbReference type="PROSITE" id="PS50110"/>
    </source>
</evidence>
<dbReference type="InterPro" id="IPR036097">
    <property type="entry name" value="HisK_dim/P_sf"/>
</dbReference>
<dbReference type="InterPro" id="IPR003594">
    <property type="entry name" value="HATPase_dom"/>
</dbReference>
<evidence type="ECO:0000313" key="14">
    <source>
        <dbReference type="EMBL" id="RGC45826.1"/>
    </source>
</evidence>
<dbReference type="GO" id="GO:0000155">
    <property type="term" value="F:phosphorelay sensor kinase activity"/>
    <property type="evidence" value="ECO:0007669"/>
    <property type="project" value="InterPro"/>
</dbReference>
<comment type="function">
    <text evidence="9">May play the central regulatory role in sporulation. It may be an element of the effector pathway responsible for the activation of sporulation genes in response to nutritional stress. Spo0A may act in concert with spo0H (a sigma factor) to control the expression of some genes that are critical to the sporulation process.</text>
</comment>
<evidence type="ECO:0000256" key="5">
    <source>
        <dbReference type="ARBA" id="ARBA00022553"/>
    </source>
</evidence>
<keyword evidence="8" id="KW-0902">Two-component regulatory system</keyword>
<dbReference type="PANTHER" id="PTHR45339">
    <property type="entry name" value="HYBRID SIGNAL TRANSDUCTION HISTIDINE KINASE J"/>
    <property type="match status" value="1"/>
</dbReference>
<protein>
    <recommendedName>
        <fullName evidence="4">Stage 0 sporulation protein A homolog</fullName>
        <ecNumber evidence="3">2.7.13.3</ecNumber>
    </recommendedName>
</protein>
<dbReference type="InterPro" id="IPR004358">
    <property type="entry name" value="Sig_transdc_His_kin-like_C"/>
</dbReference>
<dbReference type="PROSITE" id="PS50110">
    <property type="entry name" value="RESPONSE_REGULATORY"/>
    <property type="match status" value="1"/>
</dbReference>
<comment type="caution">
    <text evidence="14">The sequence shown here is derived from an EMBL/GenBank/DDBJ whole genome shotgun (WGS) entry which is preliminary data.</text>
</comment>
<dbReference type="Pfam" id="PF00072">
    <property type="entry name" value="Response_reg"/>
    <property type="match status" value="1"/>
</dbReference>
<dbReference type="PRINTS" id="PR00344">
    <property type="entry name" value="BCTRLSENSOR"/>
</dbReference>